<accession>A0ABQ4XG73</accession>
<proteinExistence type="predicted"/>
<dbReference type="Proteomes" id="UP001151760">
    <property type="component" value="Unassembled WGS sequence"/>
</dbReference>
<gene>
    <name evidence="1" type="ORF">Tco_0678636</name>
</gene>
<organism evidence="1 2">
    <name type="scientific">Tanacetum coccineum</name>
    <dbReference type="NCBI Taxonomy" id="301880"/>
    <lineage>
        <taxon>Eukaryota</taxon>
        <taxon>Viridiplantae</taxon>
        <taxon>Streptophyta</taxon>
        <taxon>Embryophyta</taxon>
        <taxon>Tracheophyta</taxon>
        <taxon>Spermatophyta</taxon>
        <taxon>Magnoliopsida</taxon>
        <taxon>eudicotyledons</taxon>
        <taxon>Gunneridae</taxon>
        <taxon>Pentapetalae</taxon>
        <taxon>asterids</taxon>
        <taxon>campanulids</taxon>
        <taxon>Asterales</taxon>
        <taxon>Asteraceae</taxon>
        <taxon>Asteroideae</taxon>
        <taxon>Anthemideae</taxon>
        <taxon>Anthemidinae</taxon>
        <taxon>Tanacetum</taxon>
    </lineage>
</organism>
<protein>
    <submittedName>
        <fullName evidence="1">Uncharacterized protein</fullName>
    </submittedName>
</protein>
<name>A0ABQ4XG73_9ASTR</name>
<keyword evidence="2" id="KW-1185">Reference proteome</keyword>
<sequence length="379" mass="42167">MLPYPGQGQGPHLHLLHAVNIARLKFFITVLLPRSLPSLRLFFSLVGSTHIHVLGDGAQMLGFPCLNGKDPRTRRIYEDGDTLHILRDEMDKCLVVPLFVTMRAQRSNEDQAVRISKSIFVTNFPDNPGSKELFIRVNDLDRLVGNLCTIWIGRFHLHANVARFERANKPVKALGPSQSNAHGTFGSFVSAAKDFPPLIAFVAPVSSSSALVLDDSCVVERDLSCYVMGRVKDINSIPNLRILLAKEGFEHVKLSYLVSKRCCLGGTLKDHTLFGLEKRLQRLVNNWGEALDIEDNFGSLLLRFEARSEGTFLLGSSFLNLRRSVYTSDDEIMHGAKILNDGAQNSDVESDVECNVVVFPGHFFSDNGMNVMFDGHGKE</sequence>
<dbReference type="EMBL" id="BQNB010009476">
    <property type="protein sequence ID" value="GJS64072.1"/>
    <property type="molecule type" value="Genomic_DNA"/>
</dbReference>
<reference evidence="1" key="1">
    <citation type="journal article" date="2022" name="Int. J. Mol. Sci.">
        <title>Draft Genome of Tanacetum Coccineum: Genomic Comparison of Closely Related Tanacetum-Family Plants.</title>
        <authorList>
            <person name="Yamashiro T."/>
            <person name="Shiraishi A."/>
            <person name="Nakayama K."/>
            <person name="Satake H."/>
        </authorList>
    </citation>
    <scope>NUCLEOTIDE SEQUENCE</scope>
</reference>
<evidence type="ECO:0000313" key="2">
    <source>
        <dbReference type="Proteomes" id="UP001151760"/>
    </source>
</evidence>
<reference evidence="1" key="2">
    <citation type="submission" date="2022-01" db="EMBL/GenBank/DDBJ databases">
        <authorList>
            <person name="Yamashiro T."/>
            <person name="Shiraishi A."/>
            <person name="Satake H."/>
            <person name="Nakayama K."/>
        </authorList>
    </citation>
    <scope>NUCLEOTIDE SEQUENCE</scope>
</reference>
<evidence type="ECO:0000313" key="1">
    <source>
        <dbReference type="EMBL" id="GJS64072.1"/>
    </source>
</evidence>
<comment type="caution">
    <text evidence="1">The sequence shown here is derived from an EMBL/GenBank/DDBJ whole genome shotgun (WGS) entry which is preliminary data.</text>
</comment>